<dbReference type="InterPro" id="IPR006685">
    <property type="entry name" value="MscS_channel_2nd"/>
</dbReference>
<keyword evidence="3" id="KW-1003">Cell membrane</keyword>
<evidence type="ECO:0000256" key="7">
    <source>
        <dbReference type="SAM" id="MobiDB-lite"/>
    </source>
</evidence>
<dbReference type="Gene3D" id="2.30.30.60">
    <property type="match status" value="1"/>
</dbReference>
<dbReference type="GO" id="GO:0008381">
    <property type="term" value="F:mechanosensitive monoatomic ion channel activity"/>
    <property type="evidence" value="ECO:0007669"/>
    <property type="project" value="UniProtKB-ARBA"/>
</dbReference>
<accession>A0A371X7E0</accession>
<protein>
    <submittedName>
        <fullName evidence="12">Mechanosensitive ion channel family protein</fullName>
    </submittedName>
</protein>
<dbReference type="SUPFAM" id="SSF82861">
    <property type="entry name" value="Mechanosensitive channel protein MscS (YggB), transmembrane region"/>
    <property type="match status" value="1"/>
</dbReference>
<keyword evidence="4 8" id="KW-0812">Transmembrane</keyword>
<evidence type="ECO:0000256" key="2">
    <source>
        <dbReference type="ARBA" id="ARBA00008017"/>
    </source>
</evidence>
<dbReference type="Gene3D" id="1.10.287.1260">
    <property type="match status" value="1"/>
</dbReference>
<keyword evidence="6 8" id="KW-0472">Membrane</keyword>
<dbReference type="AlphaFoldDB" id="A0A371X7E0"/>
<comment type="similarity">
    <text evidence="2">Belongs to the MscS (TC 1.A.23) family.</text>
</comment>
<feature type="compositionally biased region" description="Basic and acidic residues" evidence="7">
    <location>
        <begin position="441"/>
        <end position="456"/>
    </location>
</feature>
<feature type="transmembrane region" description="Helical" evidence="8">
    <location>
        <begin position="216"/>
        <end position="235"/>
    </location>
</feature>
<feature type="transmembrane region" description="Helical" evidence="8">
    <location>
        <begin position="79"/>
        <end position="98"/>
    </location>
</feature>
<evidence type="ECO:0000256" key="3">
    <source>
        <dbReference type="ARBA" id="ARBA00022475"/>
    </source>
</evidence>
<feature type="domain" description="Mechanosensitive ion channel MscS" evidence="9">
    <location>
        <begin position="258"/>
        <end position="323"/>
    </location>
</feature>
<keyword evidence="13" id="KW-1185">Reference proteome</keyword>
<evidence type="ECO:0000256" key="4">
    <source>
        <dbReference type="ARBA" id="ARBA00022692"/>
    </source>
</evidence>
<evidence type="ECO:0000259" key="10">
    <source>
        <dbReference type="Pfam" id="PF21082"/>
    </source>
</evidence>
<comment type="subcellular location">
    <subcellularLocation>
        <location evidence="1">Cell membrane</location>
        <topology evidence="1">Multi-pass membrane protein</topology>
    </subcellularLocation>
</comment>
<evidence type="ECO:0000313" key="13">
    <source>
        <dbReference type="Proteomes" id="UP000264310"/>
    </source>
</evidence>
<feature type="domain" description="Mechanosensitive ion channel MscS C-terminal" evidence="10">
    <location>
        <begin position="331"/>
        <end position="415"/>
    </location>
</feature>
<dbReference type="OrthoDB" id="9799209at2"/>
<feature type="transmembrane region" description="Helical" evidence="8">
    <location>
        <begin position="247"/>
        <end position="270"/>
    </location>
</feature>
<evidence type="ECO:0000256" key="5">
    <source>
        <dbReference type="ARBA" id="ARBA00022989"/>
    </source>
</evidence>
<feature type="transmembrane region" description="Helical" evidence="8">
    <location>
        <begin position="169"/>
        <end position="195"/>
    </location>
</feature>
<dbReference type="InterPro" id="IPR049278">
    <property type="entry name" value="MS_channel_C"/>
</dbReference>
<evidence type="ECO:0000259" key="9">
    <source>
        <dbReference type="Pfam" id="PF00924"/>
    </source>
</evidence>
<dbReference type="SUPFAM" id="SSF50182">
    <property type="entry name" value="Sm-like ribonucleoproteins"/>
    <property type="match status" value="1"/>
</dbReference>
<evidence type="ECO:0000313" key="12">
    <source>
        <dbReference type="EMBL" id="RFC65117.1"/>
    </source>
</evidence>
<dbReference type="Proteomes" id="UP000264310">
    <property type="component" value="Unassembled WGS sequence"/>
</dbReference>
<dbReference type="RefSeq" id="WP_116682015.1">
    <property type="nucleotide sequence ID" value="NZ_QURL01000002.1"/>
</dbReference>
<feature type="transmembrane region" description="Helical" evidence="8">
    <location>
        <begin position="137"/>
        <end position="163"/>
    </location>
</feature>
<dbReference type="PANTHER" id="PTHR30347">
    <property type="entry name" value="POTASSIUM CHANNEL RELATED"/>
    <property type="match status" value="1"/>
</dbReference>
<evidence type="ECO:0000256" key="8">
    <source>
        <dbReference type="SAM" id="Phobius"/>
    </source>
</evidence>
<dbReference type="InterPro" id="IPR010920">
    <property type="entry name" value="LSM_dom_sf"/>
</dbReference>
<reference evidence="12 13" key="1">
    <citation type="submission" date="2018-08" db="EMBL/GenBank/DDBJ databases">
        <title>Fulvimarina sp. 85, whole genome shotgun sequence.</title>
        <authorList>
            <person name="Tuo L."/>
        </authorList>
    </citation>
    <scope>NUCLEOTIDE SEQUENCE [LARGE SCALE GENOMIC DNA]</scope>
    <source>
        <strain evidence="12 13">85</strain>
    </source>
</reference>
<dbReference type="InterPro" id="IPR023408">
    <property type="entry name" value="MscS_beta-dom_sf"/>
</dbReference>
<feature type="domain" description="Mechanosensitive ion channel transmembrane helices 2/3" evidence="11">
    <location>
        <begin position="215"/>
        <end position="256"/>
    </location>
</feature>
<dbReference type="Pfam" id="PF00924">
    <property type="entry name" value="MS_channel_2nd"/>
    <property type="match status" value="1"/>
</dbReference>
<dbReference type="SUPFAM" id="SSF82689">
    <property type="entry name" value="Mechanosensitive channel protein MscS (YggB), C-terminal domain"/>
    <property type="match status" value="1"/>
</dbReference>
<organism evidence="12 13">
    <name type="scientific">Fulvimarina endophytica</name>
    <dbReference type="NCBI Taxonomy" id="2293836"/>
    <lineage>
        <taxon>Bacteria</taxon>
        <taxon>Pseudomonadati</taxon>
        <taxon>Pseudomonadota</taxon>
        <taxon>Alphaproteobacteria</taxon>
        <taxon>Hyphomicrobiales</taxon>
        <taxon>Aurantimonadaceae</taxon>
        <taxon>Fulvimarina</taxon>
    </lineage>
</organism>
<evidence type="ECO:0000256" key="6">
    <source>
        <dbReference type="ARBA" id="ARBA00023136"/>
    </source>
</evidence>
<dbReference type="InterPro" id="IPR049142">
    <property type="entry name" value="MS_channel_1st"/>
</dbReference>
<dbReference type="Gene3D" id="3.30.70.100">
    <property type="match status" value="1"/>
</dbReference>
<dbReference type="Pfam" id="PF21082">
    <property type="entry name" value="MS_channel_3rd"/>
    <property type="match status" value="1"/>
</dbReference>
<dbReference type="InterPro" id="IPR052702">
    <property type="entry name" value="MscS-like_channel"/>
</dbReference>
<dbReference type="EMBL" id="QURL01000002">
    <property type="protein sequence ID" value="RFC65117.1"/>
    <property type="molecule type" value="Genomic_DNA"/>
</dbReference>
<dbReference type="InterPro" id="IPR011066">
    <property type="entry name" value="MscS_channel_C_sf"/>
</dbReference>
<proteinExistence type="inferred from homology"/>
<feature type="region of interest" description="Disordered" evidence="7">
    <location>
        <begin position="441"/>
        <end position="466"/>
    </location>
</feature>
<evidence type="ECO:0000259" key="11">
    <source>
        <dbReference type="Pfam" id="PF21088"/>
    </source>
</evidence>
<keyword evidence="5 8" id="KW-1133">Transmembrane helix</keyword>
<name>A0A371X7E0_9HYPH</name>
<dbReference type="PANTHER" id="PTHR30347:SF1">
    <property type="entry name" value="MECHANOSENSITIVE CHANNEL MSCK"/>
    <property type="match status" value="1"/>
</dbReference>
<gene>
    <name evidence="12" type="ORF">DYI37_04480</name>
</gene>
<comment type="caution">
    <text evidence="12">The sequence shown here is derived from an EMBL/GenBank/DDBJ whole genome shotgun (WGS) entry which is preliminary data.</text>
</comment>
<evidence type="ECO:0000256" key="1">
    <source>
        <dbReference type="ARBA" id="ARBA00004651"/>
    </source>
</evidence>
<feature type="transmembrane region" description="Helical" evidence="8">
    <location>
        <begin position="104"/>
        <end position="125"/>
    </location>
</feature>
<sequence length="466" mass="51377">MDIERLDELWQQILLRGRMALDFFYQPSQMAQVGAVLVCLVLAFAADRLTRKPIEREARRIKGAPGLLRVVVAIRRRMGLLYFVVFLFLATLLDISAGGPRSEIVSIVFKLSLTLLVISVSSRLVRNRLLSRAITWIAWGIVALSILGLLGPLTVTLDAAAFYVGDNRISALMIIKSILILVITLWLASLVGRYLDGRVQKSEELTPTLRVLIGKFLKIGLILLSLTVSLAAVGVDLTALTVLSGAIGVGLGFGLQKVVSNFISGIIILLDRSIKPGDTISLDNTFGWIRELRARFVSVVTRDGKEYLIPNEDFITNKVINWSFSNDLVRVDVEFGVSYDSDPHHVIAVAKEATLSVERVVGHRGVVCWMTAFGSSSIDFIVRFWITDAPAGLVNVKGQVLLAIWDAFKAEGINIPFPHREIIMRTPVDLNVKDADFEILRKSRREPGEPREDAEPGKPGGAAGER</sequence>
<dbReference type="Pfam" id="PF21088">
    <property type="entry name" value="MS_channel_1st"/>
    <property type="match status" value="1"/>
</dbReference>
<feature type="transmembrane region" description="Helical" evidence="8">
    <location>
        <begin position="30"/>
        <end position="50"/>
    </location>
</feature>
<dbReference type="InterPro" id="IPR011014">
    <property type="entry name" value="MscS_channel_TM-2"/>
</dbReference>
<dbReference type="GO" id="GO:0005886">
    <property type="term" value="C:plasma membrane"/>
    <property type="evidence" value="ECO:0007669"/>
    <property type="project" value="UniProtKB-SubCell"/>
</dbReference>